<protein>
    <recommendedName>
        <fullName evidence="3">Bacterial toxin RNase RnlA/LsoA DBD domain-containing protein</fullName>
    </recommendedName>
</protein>
<reference evidence="1 2" key="1">
    <citation type="journal article" date="2015" name="Nature">
        <title>rRNA introns, odd ribosomes, and small enigmatic genomes across a large radiation of phyla.</title>
        <authorList>
            <person name="Brown C.T."/>
            <person name="Hug L.A."/>
            <person name="Thomas B.C."/>
            <person name="Sharon I."/>
            <person name="Castelle C.J."/>
            <person name="Singh A."/>
            <person name="Wilkins M.J."/>
            <person name="Williams K.H."/>
            <person name="Banfield J.F."/>
        </authorList>
    </citation>
    <scope>NUCLEOTIDE SEQUENCE [LARGE SCALE GENOMIC DNA]</scope>
</reference>
<dbReference type="EMBL" id="LCOY01000029">
    <property type="protein sequence ID" value="KKU87379.1"/>
    <property type="molecule type" value="Genomic_DNA"/>
</dbReference>
<name>A0A0G1U000_9BACT</name>
<accession>A0A0G1U000</accession>
<dbReference type="Proteomes" id="UP000034739">
    <property type="component" value="Unassembled WGS sequence"/>
</dbReference>
<evidence type="ECO:0000313" key="1">
    <source>
        <dbReference type="EMBL" id="KKU87379.1"/>
    </source>
</evidence>
<gene>
    <name evidence="1" type="ORF">UY16_C0029G0018</name>
</gene>
<comment type="caution">
    <text evidence="1">The sequence shown here is derived from an EMBL/GenBank/DDBJ whole genome shotgun (WGS) entry which is preliminary data.</text>
</comment>
<proteinExistence type="predicted"/>
<evidence type="ECO:0008006" key="3">
    <source>
        <dbReference type="Google" id="ProtNLM"/>
    </source>
</evidence>
<dbReference type="AlphaFoldDB" id="A0A0G1U000"/>
<evidence type="ECO:0000313" key="2">
    <source>
        <dbReference type="Proteomes" id="UP000034739"/>
    </source>
</evidence>
<sequence>MIQEGSELWQYLKSEMRQLAEDGQVLIEDRKLHPDVQLSDYSYLVFPFSKLYEGFLKYLFRDLGIIEERDFRSDHFRIGKVLSPNLAQRLGGHSAWRQIEKRFGRELADRLWHTWKEGRNLLFHFFPHNYRALTQKEAEALVSSIIHTMDEAVTRTNVR</sequence>
<organism evidence="1 2">
    <name type="scientific">Candidatus Gottesmanbacteria bacterium GW2011_GWA2_47_9</name>
    <dbReference type="NCBI Taxonomy" id="1618445"/>
    <lineage>
        <taxon>Bacteria</taxon>
        <taxon>Candidatus Gottesmaniibacteriota</taxon>
    </lineage>
</organism>